<evidence type="ECO:0000313" key="3">
    <source>
        <dbReference type="EMBL" id="POW08412.1"/>
    </source>
</evidence>
<gene>
    <name evidence="3" type="ORF">PSTT_07506</name>
</gene>
<keyword evidence="1" id="KW-0175">Coiled coil</keyword>
<feature type="region of interest" description="Disordered" evidence="2">
    <location>
        <begin position="51"/>
        <end position="77"/>
    </location>
</feature>
<dbReference type="AlphaFoldDB" id="A0A2S4VFU2"/>
<keyword evidence="4" id="KW-1185">Reference proteome</keyword>
<evidence type="ECO:0000256" key="1">
    <source>
        <dbReference type="SAM" id="Coils"/>
    </source>
</evidence>
<protein>
    <submittedName>
        <fullName evidence="3">Uncharacterized protein</fullName>
    </submittedName>
</protein>
<feature type="compositionally biased region" description="Polar residues" evidence="2">
    <location>
        <begin position="64"/>
        <end position="77"/>
    </location>
</feature>
<proteinExistence type="predicted"/>
<feature type="region of interest" description="Disordered" evidence="2">
    <location>
        <begin position="119"/>
        <end position="148"/>
    </location>
</feature>
<feature type="coiled-coil region" evidence="1">
    <location>
        <begin position="307"/>
        <end position="334"/>
    </location>
</feature>
<evidence type="ECO:0000313" key="4">
    <source>
        <dbReference type="Proteomes" id="UP000239156"/>
    </source>
</evidence>
<dbReference type="VEuPathDB" id="FungiDB:PSHT_09667"/>
<dbReference type="EMBL" id="PKSL01000064">
    <property type="protein sequence ID" value="POW08412.1"/>
    <property type="molecule type" value="Genomic_DNA"/>
</dbReference>
<accession>A0A2S4VFU2</accession>
<reference evidence="3" key="1">
    <citation type="submission" date="2017-12" db="EMBL/GenBank/DDBJ databases">
        <title>Gene loss provides genomic basis for host adaptation in cereal stripe rust fungi.</title>
        <authorList>
            <person name="Xia C."/>
        </authorList>
    </citation>
    <scope>NUCLEOTIDE SEQUENCE [LARGE SCALE GENOMIC DNA]</scope>
    <source>
        <strain evidence="3">93-210</strain>
    </source>
</reference>
<name>A0A2S4VFU2_9BASI</name>
<evidence type="ECO:0000256" key="2">
    <source>
        <dbReference type="SAM" id="MobiDB-lite"/>
    </source>
</evidence>
<dbReference type="Proteomes" id="UP000239156">
    <property type="component" value="Unassembled WGS sequence"/>
</dbReference>
<sequence length="393" mass="46000">MFKSQVQYDTVQPCIRLGFLYRPLNFYLNSGVNDEELVQRVALPSASQCQGQRAIDNNRRTEKIPSSSLADYPSETSCKSPSKEAASFCRHVATSTARDKDLQLAEELASMMAQDYARERSRSPFRPGSAYSHHSHHSRSSSPALAGGWRNDALSPTSNYTDDYYNPNAYDHDLYRNYYGVEDDYYGAYGDLLDYEENLRLAADIDETERLRRWRDRLAFEELAESERLRRYELMAELLVGTSLWTSPHPQWSSHPFTRWGMEELIWEPIAKMELEPNAIIVSISLPVRKNMVHNPANSSRRRLSNAAAMNSKLEILNQEQIRLSNELIRVREETRIREIEIQRDQHRIEQEILLERERIKENLYRVQKAKQEQVEREIIERNRIEQELIVIR</sequence>
<comment type="caution">
    <text evidence="3">The sequence shown here is derived from an EMBL/GenBank/DDBJ whole genome shotgun (WGS) entry which is preliminary data.</text>
</comment>
<dbReference type="VEuPathDB" id="FungiDB:PSTT_07506"/>
<organism evidence="3 4">
    <name type="scientific">Puccinia striiformis</name>
    <dbReference type="NCBI Taxonomy" id="27350"/>
    <lineage>
        <taxon>Eukaryota</taxon>
        <taxon>Fungi</taxon>
        <taxon>Dikarya</taxon>
        <taxon>Basidiomycota</taxon>
        <taxon>Pucciniomycotina</taxon>
        <taxon>Pucciniomycetes</taxon>
        <taxon>Pucciniales</taxon>
        <taxon>Pucciniaceae</taxon>
        <taxon>Puccinia</taxon>
    </lineage>
</organism>